<dbReference type="InterPro" id="IPR044716">
    <property type="entry name" value="LEUNIG-like"/>
</dbReference>
<feature type="compositionally biased region" description="Polar residues" evidence="1">
    <location>
        <begin position="258"/>
        <end position="270"/>
    </location>
</feature>
<dbReference type="GO" id="GO:0003714">
    <property type="term" value="F:transcription corepressor activity"/>
    <property type="evidence" value="ECO:0007669"/>
    <property type="project" value="InterPro"/>
</dbReference>
<evidence type="ECO:0000313" key="3">
    <source>
        <dbReference type="Proteomes" id="UP001194468"/>
    </source>
</evidence>
<feature type="compositionally biased region" description="Polar residues" evidence="1">
    <location>
        <begin position="653"/>
        <end position="668"/>
    </location>
</feature>
<evidence type="ECO:0000313" key="2">
    <source>
        <dbReference type="EMBL" id="KAF8448780.1"/>
    </source>
</evidence>
<dbReference type="PROSITE" id="PS50896">
    <property type="entry name" value="LISH"/>
    <property type="match status" value="1"/>
</dbReference>
<feature type="compositionally biased region" description="Low complexity" evidence="1">
    <location>
        <begin position="377"/>
        <end position="398"/>
    </location>
</feature>
<feature type="region of interest" description="Disordered" evidence="1">
    <location>
        <begin position="532"/>
        <end position="673"/>
    </location>
</feature>
<dbReference type="PANTHER" id="PTHR44376">
    <property type="entry name" value="TRANSCRIPTIONAL REGULATOR OF FILAMENTOUS GROWTH FLO8"/>
    <property type="match status" value="1"/>
</dbReference>
<feature type="region of interest" description="Disordered" evidence="1">
    <location>
        <begin position="102"/>
        <end position="231"/>
    </location>
</feature>
<reference evidence="2" key="2">
    <citation type="journal article" date="2020" name="Nat. Commun.">
        <title>Large-scale genome sequencing of mycorrhizal fungi provides insights into the early evolution of symbiotic traits.</title>
        <authorList>
            <person name="Miyauchi S."/>
            <person name="Kiss E."/>
            <person name="Kuo A."/>
            <person name="Drula E."/>
            <person name="Kohler A."/>
            <person name="Sanchez-Garcia M."/>
            <person name="Morin E."/>
            <person name="Andreopoulos B."/>
            <person name="Barry K.W."/>
            <person name="Bonito G."/>
            <person name="Buee M."/>
            <person name="Carver A."/>
            <person name="Chen C."/>
            <person name="Cichocki N."/>
            <person name="Clum A."/>
            <person name="Culley D."/>
            <person name="Crous P.W."/>
            <person name="Fauchery L."/>
            <person name="Girlanda M."/>
            <person name="Hayes R.D."/>
            <person name="Keri Z."/>
            <person name="LaButti K."/>
            <person name="Lipzen A."/>
            <person name="Lombard V."/>
            <person name="Magnuson J."/>
            <person name="Maillard F."/>
            <person name="Murat C."/>
            <person name="Nolan M."/>
            <person name="Ohm R.A."/>
            <person name="Pangilinan J."/>
            <person name="Pereira M.F."/>
            <person name="Perotto S."/>
            <person name="Peter M."/>
            <person name="Pfister S."/>
            <person name="Riley R."/>
            <person name="Sitrit Y."/>
            <person name="Stielow J.B."/>
            <person name="Szollosi G."/>
            <person name="Zifcakova L."/>
            <person name="Stursova M."/>
            <person name="Spatafora J.W."/>
            <person name="Tedersoo L."/>
            <person name="Vaario L.M."/>
            <person name="Yamada A."/>
            <person name="Yan M."/>
            <person name="Wang P."/>
            <person name="Xu J."/>
            <person name="Bruns T."/>
            <person name="Baldrian P."/>
            <person name="Vilgalys R."/>
            <person name="Dunand C."/>
            <person name="Henrissat B."/>
            <person name="Grigoriev I.V."/>
            <person name="Hibbett D."/>
            <person name="Nagy L.G."/>
            <person name="Martin F.M."/>
        </authorList>
    </citation>
    <scope>NUCLEOTIDE SEQUENCE</scope>
    <source>
        <strain evidence="2">BED1</strain>
    </source>
</reference>
<dbReference type="PANTHER" id="PTHR44376:SF5">
    <property type="entry name" value="TRANSCRIPTIONAL COREPRESSOR LEUNIG ISOFORM X1"/>
    <property type="match status" value="1"/>
</dbReference>
<sequence length="722" mass="76319">MANGPPGSMSLPTTDIQSSSDPSWEGDRMFNIYIYDYCNKRGFRKTARELLTEAEIPPDSAPPINAKQGLLFEWWSVFWVLFTAKSNGAGTEDAMVYTQAGLKTSQSPNPSSKSYDKWYANNTSPDPARRAVPNSPGPSSALGNPAQMPFPMVGAGPQSNGIPIQSTGSTPAGANPPQQNYSTLMPGQRPGAPQHRGPNGVNPYQSPTMAHSHSPQNPGGNAGPNPQNPMNHLGLSPHITHMARAGMLPPNANMGSGPHTQTPPFSQLARSPSRPGSPGQVMQRSPSLMDRQTPVNHHESNLNAELSRLPTNILTSIRQDMGVLDKELQSLTFDEKTRIVTIARQRGANQAVRKPGPQGPQGPAGPSNLAQGMQLAGQRPPGQPQPQHAPGQQQPQQQRVVKRNSTSPGEEHGQLPNSENSPPERKRVRRSSASMDQVPPVGYPHQPHQQPHQQMMNGGMMRPGLGPMPGGPGPLNNFPQHGPPAMANPGMGIPMGVPQVPGNTMSPGMGGPRAPNMIGYHQGVHAVTKGLAMANLPGGGSGTPTPGDPPFNQGPGQPFPGPQNNRLGQNKPMGMMPPPSPAGGPPKEQPKEVNKPPGQNGTEGSPRNQQPPNPATGGQGPPNPNGGAQVSTAPPTPSATSSSITAPSPSAINGTPTINPATQPTTSLPEVPASFLTNEFMQSVASTLDDFDTQALFRPEDTGINFEQDFREWFNPDDLDMK</sequence>
<accession>A0AAD4C586</accession>
<feature type="region of interest" description="Disordered" evidence="1">
    <location>
        <begin position="253"/>
        <end position="304"/>
    </location>
</feature>
<feature type="compositionally biased region" description="Low complexity" evidence="1">
    <location>
        <begin position="215"/>
        <end position="231"/>
    </location>
</feature>
<name>A0AAD4C586_BOLED</name>
<protein>
    <recommendedName>
        <fullName evidence="4">LisH domain-containing protein</fullName>
    </recommendedName>
</protein>
<dbReference type="EMBL" id="WHUW01000003">
    <property type="protein sequence ID" value="KAF8448780.1"/>
    <property type="molecule type" value="Genomic_DNA"/>
</dbReference>
<feature type="compositionally biased region" description="Polar residues" evidence="1">
    <location>
        <begin position="597"/>
        <end position="607"/>
    </location>
</feature>
<feature type="compositionally biased region" description="Polar residues" evidence="1">
    <location>
        <begin position="10"/>
        <end position="22"/>
    </location>
</feature>
<gene>
    <name evidence="2" type="ORF">L210DRAFT_3627477</name>
</gene>
<feature type="compositionally biased region" description="Polar residues" evidence="1">
    <location>
        <begin position="202"/>
        <end position="214"/>
    </location>
</feature>
<reference evidence="2" key="1">
    <citation type="submission" date="2019-10" db="EMBL/GenBank/DDBJ databases">
        <authorList>
            <consortium name="DOE Joint Genome Institute"/>
            <person name="Kuo A."/>
            <person name="Miyauchi S."/>
            <person name="Kiss E."/>
            <person name="Drula E."/>
            <person name="Kohler A."/>
            <person name="Sanchez-Garcia M."/>
            <person name="Andreopoulos B."/>
            <person name="Barry K.W."/>
            <person name="Bonito G."/>
            <person name="Buee M."/>
            <person name="Carver A."/>
            <person name="Chen C."/>
            <person name="Cichocki N."/>
            <person name="Clum A."/>
            <person name="Culley D."/>
            <person name="Crous P.W."/>
            <person name="Fauchery L."/>
            <person name="Girlanda M."/>
            <person name="Hayes R."/>
            <person name="Keri Z."/>
            <person name="LaButti K."/>
            <person name="Lipzen A."/>
            <person name="Lombard V."/>
            <person name="Magnuson J."/>
            <person name="Maillard F."/>
            <person name="Morin E."/>
            <person name="Murat C."/>
            <person name="Nolan M."/>
            <person name="Ohm R."/>
            <person name="Pangilinan J."/>
            <person name="Pereira M."/>
            <person name="Perotto S."/>
            <person name="Peter M."/>
            <person name="Riley R."/>
            <person name="Sitrit Y."/>
            <person name="Stielow B."/>
            <person name="Szollosi G."/>
            <person name="Zifcakova L."/>
            <person name="Stursova M."/>
            <person name="Spatafora J.W."/>
            <person name="Tedersoo L."/>
            <person name="Vaario L.-M."/>
            <person name="Yamada A."/>
            <person name="Yan M."/>
            <person name="Wang P."/>
            <person name="Xu J."/>
            <person name="Bruns T."/>
            <person name="Baldrian P."/>
            <person name="Vilgalys R."/>
            <person name="Henrissat B."/>
            <person name="Grigoriev I.V."/>
            <person name="Hibbett D."/>
            <person name="Nagy L.G."/>
            <person name="Martin F.M."/>
        </authorList>
    </citation>
    <scope>NUCLEOTIDE SEQUENCE</scope>
    <source>
        <strain evidence="2">BED1</strain>
    </source>
</reference>
<feature type="compositionally biased region" description="Low complexity" evidence="1">
    <location>
        <begin position="444"/>
        <end position="465"/>
    </location>
</feature>
<dbReference type="AlphaFoldDB" id="A0AAD4C586"/>
<dbReference type="InterPro" id="IPR006594">
    <property type="entry name" value="LisH"/>
</dbReference>
<evidence type="ECO:0008006" key="4">
    <source>
        <dbReference type="Google" id="ProtNLM"/>
    </source>
</evidence>
<feature type="compositionally biased region" description="Polar residues" evidence="1">
    <location>
        <begin position="157"/>
        <end position="185"/>
    </location>
</feature>
<dbReference type="Proteomes" id="UP001194468">
    <property type="component" value="Unassembled WGS sequence"/>
</dbReference>
<feature type="region of interest" description="Disordered" evidence="1">
    <location>
        <begin position="344"/>
        <end position="484"/>
    </location>
</feature>
<organism evidence="2 3">
    <name type="scientific">Boletus edulis BED1</name>
    <dbReference type="NCBI Taxonomy" id="1328754"/>
    <lineage>
        <taxon>Eukaryota</taxon>
        <taxon>Fungi</taxon>
        <taxon>Dikarya</taxon>
        <taxon>Basidiomycota</taxon>
        <taxon>Agaricomycotina</taxon>
        <taxon>Agaricomycetes</taxon>
        <taxon>Agaricomycetidae</taxon>
        <taxon>Boletales</taxon>
        <taxon>Boletineae</taxon>
        <taxon>Boletaceae</taxon>
        <taxon>Boletoideae</taxon>
        <taxon>Boletus</taxon>
    </lineage>
</organism>
<feature type="compositionally biased region" description="Low complexity" evidence="1">
    <location>
        <begin position="625"/>
        <end position="652"/>
    </location>
</feature>
<comment type="caution">
    <text evidence="2">The sequence shown here is derived from an EMBL/GenBank/DDBJ whole genome shotgun (WGS) entry which is preliminary data.</text>
</comment>
<keyword evidence="3" id="KW-1185">Reference proteome</keyword>
<proteinExistence type="predicted"/>
<feature type="compositionally biased region" description="Polar residues" evidence="1">
    <location>
        <begin position="102"/>
        <end position="113"/>
    </location>
</feature>
<feature type="region of interest" description="Disordered" evidence="1">
    <location>
        <begin position="1"/>
        <end position="23"/>
    </location>
</feature>
<evidence type="ECO:0000256" key="1">
    <source>
        <dbReference type="SAM" id="MobiDB-lite"/>
    </source>
</evidence>
<feature type="compositionally biased region" description="Pro residues" evidence="1">
    <location>
        <begin position="575"/>
        <end position="584"/>
    </location>
</feature>